<accession>A0A921R8X5</accession>
<dbReference type="OMA" id="RMPLMFG"/>
<name>A0A921R8X5_SORBI</name>
<reference evidence="2" key="2">
    <citation type="submission" date="2020-10" db="EMBL/GenBank/DDBJ databases">
        <authorList>
            <person name="Cooper E.A."/>
            <person name="Brenton Z.W."/>
            <person name="Flinn B.S."/>
            <person name="Jenkins J."/>
            <person name="Shu S."/>
            <person name="Flowers D."/>
            <person name="Luo F."/>
            <person name="Wang Y."/>
            <person name="Xia P."/>
            <person name="Barry K."/>
            <person name="Daum C."/>
            <person name="Lipzen A."/>
            <person name="Yoshinaga Y."/>
            <person name="Schmutz J."/>
            <person name="Saski C."/>
            <person name="Vermerris W."/>
            <person name="Kresovich S."/>
        </authorList>
    </citation>
    <scope>NUCLEOTIDE SEQUENCE</scope>
</reference>
<dbReference type="SUPFAM" id="SSF51735">
    <property type="entry name" value="NAD(P)-binding Rossmann-fold domains"/>
    <property type="match status" value="1"/>
</dbReference>
<proteinExistence type="predicted"/>
<evidence type="ECO:0000313" key="2">
    <source>
        <dbReference type="EMBL" id="KAG0535580.1"/>
    </source>
</evidence>
<dbReference type="PANTHER" id="PTHR43242">
    <property type="entry name" value="NAD(P)-BINDING ROSSMANN-FOLD SUPERFAMILY PROTEIN"/>
    <property type="match status" value="1"/>
</dbReference>
<gene>
    <name evidence="2" type="ORF">BDA96_04G378100</name>
</gene>
<dbReference type="AlphaFoldDB" id="A0A921R8X5"/>
<dbReference type="EMBL" id="CM027683">
    <property type="protein sequence ID" value="KAG0535580.1"/>
    <property type="molecule type" value="Genomic_DNA"/>
</dbReference>
<evidence type="ECO:0000259" key="1">
    <source>
        <dbReference type="Pfam" id="PF04321"/>
    </source>
</evidence>
<dbReference type="KEGG" id="sbi:8055342"/>
<dbReference type="InterPro" id="IPR036291">
    <property type="entry name" value="NAD(P)-bd_dom_sf"/>
</dbReference>
<dbReference type="Gramene" id="EES06055">
    <property type="protein sequence ID" value="EES06055"/>
    <property type="gene ID" value="SORBI_3004G352700"/>
</dbReference>
<dbReference type="InterPro" id="IPR029903">
    <property type="entry name" value="RmlD-like-bd"/>
</dbReference>
<sequence length="325" mass="35218">MRSLEMAGEERKRVLVVGGSGYLGQHLLAASSAADRLDVAFTHHSPAPPQPLLDALPSVRAFRADLRSGDGLEAISASFGQPHVVVNCAAMSVPRACEMDPPAAMATNVPSSLVNWLLSFGNEDSLLIHLSTDQVYEGVKSFYKEEDETKPVNMYGKSKVAAEKLIVERCSNYAILRSSIIYGPQTISPVAKSLPIQWIDGVLSQGQQVEFFNDEFRCPVYVKDMVDVILSLTKTWLSNGEKVQVLLNVGGPDRVSRLQMAESVAVVRGYDPRIIKSVSASSVNRGVASPPDISMDITKLTQILGIKPISFRDGVRSTLDAEAST</sequence>
<feature type="domain" description="RmlD-like substrate binding" evidence="1">
    <location>
        <begin position="13"/>
        <end position="321"/>
    </location>
</feature>
<reference evidence="2" key="1">
    <citation type="journal article" date="2019" name="BMC Genomics">
        <title>A new reference genome for Sorghum bicolor reveals high levels of sequence similarity between sweet and grain genotypes: implications for the genetics of sugar metabolism.</title>
        <authorList>
            <person name="Cooper E.A."/>
            <person name="Brenton Z.W."/>
            <person name="Flinn B.S."/>
            <person name="Jenkins J."/>
            <person name="Shu S."/>
            <person name="Flowers D."/>
            <person name="Luo F."/>
            <person name="Wang Y."/>
            <person name="Xia P."/>
            <person name="Barry K."/>
            <person name="Daum C."/>
            <person name="Lipzen A."/>
            <person name="Yoshinaga Y."/>
            <person name="Schmutz J."/>
            <person name="Saski C."/>
            <person name="Vermerris W."/>
            <person name="Kresovich S."/>
        </authorList>
    </citation>
    <scope>NUCLEOTIDE SEQUENCE</scope>
</reference>
<comment type="caution">
    <text evidence="2">The sequence shown here is derived from an EMBL/GenBank/DDBJ whole genome shotgun (WGS) entry which is preliminary data.</text>
</comment>
<dbReference type="OrthoDB" id="6235964at2759"/>
<dbReference type="Proteomes" id="UP000807115">
    <property type="component" value="Chromosome 4"/>
</dbReference>
<dbReference type="CDD" id="cd05254">
    <property type="entry name" value="dTDP_HR_like_SDR_e"/>
    <property type="match status" value="1"/>
</dbReference>
<evidence type="ECO:0000313" key="3">
    <source>
        <dbReference type="Proteomes" id="UP000807115"/>
    </source>
</evidence>
<dbReference type="Gene3D" id="3.40.50.720">
    <property type="entry name" value="NAD(P)-binding Rossmann-like Domain"/>
    <property type="match status" value="1"/>
</dbReference>
<dbReference type="Pfam" id="PF04321">
    <property type="entry name" value="RmlD_sub_bind"/>
    <property type="match status" value="1"/>
</dbReference>
<protein>
    <recommendedName>
        <fullName evidence="1">RmlD-like substrate binding domain-containing protein</fullName>
    </recommendedName>
</protein>
<dbReference type="PANTHER" id="PTHR43242:SF1">
    <property type="entry name" value="NAD(P)-BINDING ROSSMANN-FOLD SUPERFAMILY PROTEIN"/>
    <property type="match status" value="1"/>
</dbReference>
<organism evidence="2 3">
    <name type="scientific">Sorghum bicolor</name>
    <name type="common">Sorghum</name>
    <name type="synonym">Sorghum vulgare</name>
    <dbReference type="NCBI Taxonomy" id="4558"/>
    <lineage>
        <taxon>Eukaryota</taxon>
        <taxon>Viridiplantae</taxon>
        <taxon>Streptophyta</taxon>
        <taxon>Embryophyta</taxon>
        <taxon>Tracheophyta</taxon>
        <taxon>Spermatophyta</taxon>
        <taxon>Magnoliopsida</taxon>
        <taxon>Liliopsida</taxon>
        <taxon>Poales</taxon>
        <taxon>Poaceae</taxon>
        <taxon>PACMAD clade</taxon>
        <taxon>Panicoideae</taxon>
        <taxon>Andropogonodae</taxon>
        <taxon>Andropogoneae</taxon>
        <taxon>Sorghinae</taxon>
        <taxon>Sorghum</taxon>
    </lineage>
</organism>